<organism evidence="7 8">
    <name type="scientific">Coptis chinensis</name>
    <dbReference type="NCBI Taxonomy" id="261450"/>
    <lineage>
        <taxon>Eukaryota</taxon>
        <taxon>Viridiplantae</taxon>
        <taxon>Streptophyta</taxon>
        <taxon>Embryophyta</taxon>
        <taxon>Tracheophyta</taxon>
        <taxon>Spermatophyta</taxon>
        <taxon>Magnoliopsida</taxon>
        <taxon>Ranunculales</taxon>
        <taxon>Ranunculaceae</taxon>
        <taxon>Coptidoideae</taxon>
        <taxon>Coptis</taxon>
    </lineage>
</organism>
<feature type="domain" description="SWIM-type" evidence="6">
    <location>
        <begin position="18"/>
        <end position="60"/>
    </location>
</feature>
<evidence type="ECO:0000256" key="2">
    <source>
        <dbReference type="ARBA" id="ARBA00022771"/>
    </source>
</evidence>
<sequence>MIELIPNYIVDGSDDGLYVVKNEHGTRWIVNLVNHECDCQKWQLSGIVCIHVIAVLYPRRMSWTEYCSSFYHVRSYLLSYSGNIKPMRDMKEWPKPTDPNKIVRPPPFERGIGRPRKQRIREEYEEDIGRGKNKRRKMTCTRCKKQGQNSRTCKGPPASKTGRNNNTTAAESVDSVPVDSVPPNSGPVTSGSSSREPAPPPRSKKVNHQATTSRGKSSANQDATEVATSSKGKPSAKQTGKKSVSKRNELKSQPQTLVYYSPSEAYLKGTKAPKEPVQRFFQGPKHRHSMGDLLAKQHHKSTVDVLTAARETFGAPGATPPQTREPTPYPWPVQAPAQAPTLSTQPKKHLPPLAPPLRESSRSKAVRPPSQSQP</sequence>
<dbReference type="InterPro" id="IPR006564">
    <property type="entry name" value="Znf_PMZ"/>
</dbReference>
<feature type="region of interest" description="Disordered" evidence="5">
    <location>
        <begin position="310"/>
        <end position="374"/>
    </location>
</feature>
<evidence type="ECO:0000313" key="7">
    <source>
        <dbReference type="EMBL" id="KAF9617106.1"/>
    </source>
</evidence>
<dbReference type="PROSITE" id="PS50966">
    <property type="entry name" value="ZF_SWIM"/>
    <property type="match status" value="1"/>
</dbReference>
<keyword evidence="8" id="KW-1185">Reference proteome</keyword>
<evidence type="ECO:0000256" key="4">
    <source>
        <dbReference type="PROSITE-ProRule" id="PRU00325"/>
    </source>
</evidence>
<feature type="compositionally biased region" description="Basic residues" evidence="5">
    <location>
        <begin position="131"/>
        <end position="145"/>
    </location>
</feature>
<accession>A0A835IG71</accession>
<dbReference type="SMART" id="SM00575">
    <property type="entry name" value="ZnF_PMZ"/>
    <property type="match status" value="1"/>
</dbReference>
<keyword evidence="2 4" id="KW-0863">Zinc-finger</keyword>
<dbReference type="Proteomes" id="UP000631114">
    <property type="component" value="Unassembled WGS sequence"/>
</dbReference>
<comment type="caution">
    <text evidence="7">The sequence shown here is derived from an EMBL/GenBank/DDBJ whole genome shotgun (WGS) entry which is preliminary data.</text>
</comment>
<feature type="compositionally biased region" description="Polar residues" evidence="5">
    <location>
        <begin position="208"/>
        <end position="238"/>
    </location>
</feature>
<feature type="region of interest" description="Disordered" evidence="5">
    <location>
        <begin position="91"/>
        <end position="288"/>
    </location>
</feature>
<keyword evidence="3" id="KW-0862">Zinc</keyword>
<feature type="compositionally biased region" description="Polar residues" evidence="5">
    <location>
        <begin position="161"/>
        <end position="170"/>
    </location>
</feature>
<dbReference type="InterPro" id="IPR007527">
    <property type="entry name" value="Znf_SWIM"/>
</dbReference>
<gene>
    <name evidence="7" type="ORF">IFM89_033272</name>
</gene>
<proteinExistence type="predicted"/>
<evidence type="ECO:0000256" key="3">
    <source>
        <dbReference type="ARBA" id="ARBA00022833"/>
    </source>
</evidence>
<reference evidence="7 8" key="1">
    <citation type="submission" date="2020-10" db="EMBL/GenBank/DDBJ databases">
        <title>The Coptis chinensis genome and diversification of protoberbering-type alkaloids.</title>
        <authorList>
            <person name="Wang B."/>
            <person name="Shu S."/>
            <person name="Song C."/>
            <person name="Liu Y."/>
        </authorList>
    </citation>
    <scope>NUCLEOTIDE SEQUENCE [LARGE SCALE GENOMIC DNA]</scope>
    <source>
        <strain evidence="7">HL-2020</strain>
        <tissue evidence="7">Leaf</tissue>
    </source>
</reference>
<dbReference type="PANTHER" id="PTHR31973">
    <property type="entry name" value="POLYPROTEIN, PUTATIVE-RELATED"/>
    <property type="match status" value="1"/>
</dbReference>
<dbReference type="EMBL" id="JADFTS010000003">
    <property type="protein sequence ID" value="KAF9617106.1"/>
    <property type="molecule type" value="Genomic_DNA"/>
</dbReference>
<dbReference type="OrthoDB" id="1432732at2759"/>
<evidence type="ECO:0000313" key="8">
    <source>
        <dbReference type="Proteomes" id="UP000631114"/>
    </source>
</evidence>
<evidence type="ECO:0000256" key="1">
    <source>
        <dbReference type="ARBA" id="ARBA00022723"/>
    </source>
</evidence>
<dbReference type="Pfam" id="PF04434">
    <property type="entry name" value="SWIM"/>
    <property type="match status" value="1"/>
</dbReference>
<feature type="compositionally biased region" description="Low complexity" evidence="5">
    <location>
        <begin position="172"/>
        <end position="196"/>
    </location>
</feature>
<evidence type="ECO:0000259" key="6">
    <source>
        <dbReference type="PROSITE" id="PS50966"/>
    </source>
</evidence>
<protein>
    <recommendedName>
        <fullName evidence="6">SWIM-type domain-containing protein</fullName>
    </recommendedName>
</protein>
<dbReference type="GO" id="GO:0008270">
    <property type="term" value="F:zinc ion binding"/>
    <property type="evidence" value="ECO:0007669"/>
    <property type="project" value="UniProtKB-KW"/>
</dbReference>
<dbReference type="PANTHER" id="PTHR31973:SF187">
    <property type="entry name" value="MUTATOR TRANSPOSASE MUDRA PROTEIN"/>
    <property type="match status" value="1"/>
</dbReference>
<name>A0A835IG71_9MAGN</name>
<dbReference type="AlphaFoldDB" id="A0A835IG71"/>
<evidence type="ECO:0000256" key="5">
    <source>
        <dbReference type="SAM" id="MobiDB-lite"/>
    </source>
</evidence>
<keyword evidence="1" id="KW-0479">Metal-binding</keyword>